<dbReference type="EMBL" id="ODYU01006531">
    <property type="protein sequence ID" value="SOQ48464.1"/>
    <property type="molecule type" value="Genomic_DNA"/>
</dbReference>
<gene>
    <name evidence="1" type="ORF">SFRICE_027585</name>
</gene>
<reference evidence="1" key="1">
    <citation type="submission" date="2016-07" db="EMBL/GenBank/DDBJ databases">
        <authorList>
            <person name="Bretaudeau A."/>
        </authorList>
    </citation>
    <scope>NUCLEOTIDE SEQUENCE</scope>
    <source>
        <strain evidence="1">Rice</strain>
        <tissue evidence="1">Whole body</tissue>
    </source>
</reference>
<dbReference type="AlphaFoldDB" id="A0A2H1W7L0"/>
<organism evidence="1">
    <name type="scientific">Spodoptera frugiperda</name>
    <name type="common">Fall armyworm</name>
    <dbReference type="NCBI Taxonomy" id="7108"/>
    <lineage>
        <taxon>Eukaryota</taxon>
        <taxon>Metazoa</taxon>
        <taxon>Ecdysozoa</taxon>
        <taxon>Arthropoda</taxon>
        <taxon>Hexapoda</taxon>
        <taxon>Insecta</taxon>
        <taxon>Pterygota</taxon>
        <taxon>Neoptera</taxon>
        <taxon>Endopterygota</taxon>
        <taxon>Lepidoptera</taxon>
        <taxon>Glossata</taxon>
        <taxon>Ditrysia</taxon>
        <taxon>Noctuoidea</taxon>
        <taxon>Noctuidae</taxon>
        <taxon>Amphipyrinae</taxon>
        <taxon>Spodoptera</taxon>
    </lineage>
</organism>
<evidence type="ECO:0000313" key="1">
    <source>
        <dbReference type="EMBL" id="SOQ48464.1"/>
    </source>
</evidence>
<protein>
    <submittedName>
        <fullName evidence="1">SFRICE_027585</fullName>
    </submittedName>
</protein>
<sequence length="197" mass="23815">MMGHPTPVYLPVNIDDETFNAIITQRPDLKYILKEQRKNQLLHHNQMPYLLKKKNGSTEYEKVKQKPILLVENDDDDITKPLSDYNDGRTTVDIDPTLVIEPDRMMYQKYKKRRSNSTNKQRFKGPSRRGWELRWWPRTHEQYAWDNSWWAANCYNCWAYNRGGIHRNHLCHTAFHSQNWVYRTQKRYVISRCKTIK</sequence>
<name>A0A2H1W7L0_SPOFR</name>
<proteinExistence type="predicted"/>
<accession>A0A2H1W7L0</accession>